<feature type="compositionally biased region" description="Low complexity" evidence="1">
    <location>
        <begin position="33"/>
        <end position="45"/>
    </location>
</feature>
<feature type="region of interest" description="Disordered" evidence="1">
    <location>
        <begin position="1"/>
        <end position="124"/>
    </location>
</feature>
<evidence type="ECO:0000313" key="3">
    <source>
        <dbReference type="Proteomes" id="UP000193648"/>
    </source>
</evidence>
<organism evidence="2 3">
    <name type="scientific">Lobosporangium transversale</name>
    <dbReference type="NCBI Taxonomy" id="64571"/>
    <lineage>
        <taxon>Eukaryota</taxon>
        <taxon>Fungi</taxon>
        <taxon>Fungi incertae sedis</taxon>
        <taxon>Mucoromycota</taxon>
        <taxon>Mortierellomycotina</taxon>
        <taxon>Mortierellomycetes</taxon>
        <taxon>Mortierellales</taxon>
        <taxon>Mortierellaceae</taxon>
        <taxon>Lobosporangium</taxon>
    </lineage>
</organism>
<dbReference type="EMBL" id="MCFF01000034">
    <property type="protein sequence ID" value="ORZ09346.1"/>
    <property type="molecule type" value="Genomic_DNA"/>
</dbReference>
<feature type="region of interest" description="Disordered" evidence="1">
    <location>
        <begin position="178"/>
        <end position="280"/>
    </location>
</feature>
<protein>
    <submittedName>
        <fullName evidence="2">Uncharacterized protein</fullName>
    </submittedName>
</protein>
<dbReference type="AlphaFoldDB" id="A0A1Y2GHJ8"/>
<feature type="compositionally biased region" description="Polar residues" evidence="1">
    <location>
        <begin position="264"/>
        <end position="275"/>
    </location>
</feature>
<feature type="compositionally biased region" description="Low complexity" evidence="1">
    <location>
        <begin position="97"/>
        <end position="110"/>
    </location>
</feature>
<feature type="compositionally biased region" description="Basic and acidic residues" evidence="1">
    <location>
        <begin position="1"/>
        <end position="10"/>
    </location>
</feature>
<evidence type="ECO:0000313" key="2">
    <source>
        <dbReference type="EMBL" id="ORZ09346.1"/>
    </source>
</evidence>
<feature type="compositionally biased region" description="Low complexity" evidence="1">
    <location>
        <begin position="209"/>
        <end position="218"/>
    </location>
</feature>
<dbReference type="InParanoid" id="A0A1Y2GHJ8"/>
<evidence type="ECO:0000256" key="1">
    <source>
        <dbReference type="SAM" id="MobiDB-lite"/>
    </source>
</evidence>
<dbReference type="RefSeq" id="XP_021878799.1">
    <property type="nucleotide sequence ID" value="XM_022027991.1"/>
</dbReference>
<name>A0A1Y2GHJ8_9FUNG</name>
<dbReference type="Proteomes" id="UP000193648">
    <property type="component" value="Unassembled WGS sequence"/>
</dbReference>
<keyword evidence="3" id="KW-1185">Reference proteome</keyword>
<feature type="non-terminal residue" evidence="2">
    <location>
        <position position="491"/>
    </location>
</feature>
<feature type="compositionally biased region" description="Low complexity" evidence="1">
    <location>
        <begin position="75"/>
        <end position="87"/>
    </location>
</feature>
<sequence>MASSFKDRLTKLGRRRSPSDESISEDGPPPIHNTSTTSNAAYSTTPQHPFADHTRLLGTIDPQPTFVSPDVASYNNNNNLTTTLNNTPSFSEQQDTPSSPISSSADIPSSLHTPSNNAALETIPSRSVPMDTILSMGDPSATVYISARSTTVDRSPIGESNTRLSDVRLEIPSEDNNEPVALLPTIPTGAARPNQPKIFENTSPAVQASTSSPGPSSSVALTDLPLPPNSDHTLFEEPSASNLRIDVNPNRDDHRTHTIAAGHSIQNQENSSKTPTADRLITPGTRELSSLNTSPEGITRNTAENDQQQLDEGPYNLAHLIPALEQPSTTTTVTTLTPPIEKRIFAAPVNPLWLPAGAETATNIDNITPVEPQGKIGTIPQPPTTIPPNQDWQCLLEARAVERGWYSITLGVTLSSEFAHESDTLKIEAKQLDYNRRALYTAKNCTTIARIDEIGPIQKETFTRLRLHRQIEINTGGYILLSINMKKNDLS</sequence>
<gene>
    <name evidence="2" type="ORF">BCR41DRAFT_388315</name>
</gene>
<proteinExistence type="predicted"/>
<dbReference type="GeneID" id="33569834"/>
<comment type="caution">
    <text evidence="2">The sequence shown here is derived from an EMBL/GenBank/DDBJ whole genome shotgun (WGS) entry which is preliminary data.</text>
</comment>
<accession>A0A1Y2GHJ8</accession>
<reference evidence="2 3" key="1">
    <citation type="submission" date="2016-07" db="EMBL/GenBank/DDBJ databases">
        <title>Pervasive Adenine N6-methylation of Active Genes in Fungi.</title>
        <authorList>
            <consortium name="DOE Joint Genome Institute"/>
            <person name="Mondo S.J."/>
            <person name="Dannebaum R.O."/>
            <person name="Kuo R.C."/>
            <person name="Labutti K."/>
            <person name="Haridas S."/>
            <person name="Kuo A."/>
            <person name="Salamov A."/>
            <person name="Ahrendt S.R."/>
            <person name="Lipzen A."/>
            <person name="Sullivan W."/>
            <person name="Andreopoulos W.B."/>
            <person name="Clum A."/>
            <person name="Lindquist E."/>
            <person name="Daum C."/>
            <person name="Ramamoorthy G.K."/>
            <person name="Gryganskyi A."/>
            <person name="Culley D."/>
            <person name="Magnuson J.K."/>
            <person name="James T.Y."/>
            <person name="O'Malley M.A."/>
            <person name="Stajich J.E."/>
            <person name="Spatafora J.W."/>
            <person name="Visel A."/>
            <person name="Grigoriev I.V."/>
        </authorList>
    </citation>
    <scope>NUCLEOTIDE SEQUENCE [LARGE SCALE GENOMIC DNA]</scope>
    <source>
        <strain evidence="2 3">NRRL 3116</strain>
    </source>
</reference>